<sequence length="369" mass="39954">MPPCRAICVKYFSRFQSRLRAKRSSALIAGFSIAPHNSRLCHSSAVCAYTHCRAPSSLWLRKSSLRGNFLAHEDNHLTDRLPTLFVPHGGGPCFFMDWGPGFPADMWDSMASFLRSVADGVGRKPKAVVVISGHWETESPTVMSVEKNTLLYDYFGFPKHTYELEYPAAGSPKVAARVQELLTGAGFACNLEKERGLDHGVFVPFLLIYPDADVPMLQLSLPRGVDVADLAAIGKALAPLRDEDVLIVGSGMSYHNIPGILGRIPGQAEPSAAFDAWLGSAMEIEDEAERLHALEGWRNAPFASTCHPTPEHLLPLFIVAGAGGGDRAARVYNAKTLGNPQSAFCFGEGAGRWDRANAGSGELAARLHP</sequence>
<organism evidence="7 8">
    <name type="scientific">Stakelama flava</name>
    <dbReference type="NCBI Taxonomy" id="2860338"/>
    <lineage>
        <taxon>Bacteria</taxon>
        <taxon>Pseudomonadati</taxon>
        <taxon>Pseudomonadota</taxon>
        <taxon>Alphaproteobacteria</taxon>
        <taxon>Sphingomonadales</taxon>
        <taxon>Sphingomonadaceae</taxon>
        <taxon>Stakelama</taxon>
    </lineage>
</organism>
<keyword evidence="7" id="KW-0223">Dioxygenase</keyword>
<protein>
    <submittedName>
        <fullName evidence="7">Dioxygenase</fullName>
    </submittedName>
</protein>
<evidence type="ECO:0000313" key="8">
    <source>
        <dbReference type="Proteomes" id="UP001197214"/>
    </source>
</evidence>
<dbReference type="PANTHER" id="PTHR30096:SF0">
    <property type="entry name" value="4,5-DOPA DIOXYGENASE EXTRADIOL-LIKE PROTEIN"/>
    <property type="match status" value="1"/>
</dbReference>
<keyword evidence="8" id="KW-1185">Reference proteome</keyword>
<dbReference type="GO" id="GO:0051213">
    <property type="term" value="F:dioxygenase activity"/>
    <property type="evidence" value="ECO:0007669"/>
    <property type="project" value="UniProtKB-KW"/>
</dbReference>
<dbReference type="Pfam" id="PF02900">
    <property type="entry name" value="LigB"/>
    <property type="match status" value="1"/>
</dbReference>
<dbReference type="InterPro" id="IPR014436">
    <property type="entry name" value="Extradiol_dOase_DODA"/>
</dbReference>
<name>A0ABS6XPW9_9SPHN</name>
<evidence type="ECO:0000256" key="1">
    <source>
        <dbReference type="ARBA" id="ARBA00001947"/>
    </source>
</evidence>
<proteinExistence type="inferred from homology"/>
<keyword evidence="4" id="KW-0862">Zinc</keyword>
<dbReference type="CDD" id="cd07363">
    <property type="entry name" value="45_DOPA_Dioxygenase"/>
    <property type="match status" value="1"/>
</dbReference>
<evidence type="ECO:0000256" key="2">
    <source>
        <dbReference type="ARBA" id="ARBA00007581"/>
    </source>
</evidence>
<comment type="cofactor">
    <cofactor evidence="1">
        <name>Zn(2+)</name>
        <dbReference type="ChEBI" id="CHEBI:29105"/>
    </cofactor>
</comment>
<feature type="domain" description="Extradiol ring-cleavage dioxygenase class III enzyme subunit B" evidence="6">
    <location>
        <begin position="84"/>
        <end position="328"/>
    </location>
</feature>
<keyword evidence="5" id="KW-0560">Oxidoreductase</keyword>
<evidence type="ECO:0000259" key="6">
    <source>
        <dbReference type="Pfam" id="PF02900"/>
    </source>
</evidence>
<evidence type="ECO:0000256" key="5">
    <source>
        <dbReference type="ARBA" id="ARBA00023002"/>
    </source>
</evidence>
<dbReference type="Proteomes" id="UP001197214">
    <property type="component" value="Unassembled WGS sequence"/>
</dbReference>
<dbReference type="EMBL" id="JAHWZX010000023">
    <property type="protein sequence ID" value="MBW4332290.1"/>
    <property type="molecule type" value="Genomic_DNA"/>
</dbReference>
<dbReference type="PANTHER" id="PTHR30096">
    <property type="entry name" value="4,5-DOPA DIOXYGENASE EXTRADIOL-LIKE PROTEIN"/>
    <property type="match status" value="1"/>
</dbReference>
<gene>
    <name evidence="7" type="ORF">KY084_15645</name>
</gene>
<comment type="similarity">
    <text evidence="2">Belongs to the DODA-type extradiol aromatic ring-opening dioxygenase family.</text>
</comment>
<accession>A0ABS6XPW9</accession>
<evidence type="ECO:0000256" key="4">
    <source>
        <dbReference type="ARBA" id="ARBA00022833"/>
    </source>
</evidence>
<keyword evidence="3" id="KW-0479">Metal-binding</keyword>
<evidence type="ECO:0000313" key="7">
    <source>
        <dbReference type="EMBL" id="MBW4332290.1"/>
    </source>
</evidence>
<dbReference type="InterPro" id="IPR004183">
    <property type="entry name" value="Xdiol_dOase_suB"/>
</dbReference>
<reference evidence="7 8" key="1">
    <citation type="submission" date="2021-07" db="EMBL/GenBank/DDBJ databases">
        <title>Stakelama flava sp. nov., a novel endophytic bacterium isolated from branch of Kandelia candel.</title>
        <authorList>
            <person name="Tuo L."/>
        </authorList>
    </citation>
    <scope>NUCLEOTIDE SEQUENCE [LARGE SCALE GENOMIC DNA]</scope>
    <source>
        <strain evidence="7 8">CBK3Z-3</strain>
    </source>
</reference>
<evidence type="ECO:0000256" key="3">
    <source>
        <dbReference type="ARBA" id="ARBA00022723"/>
    </source>
</evidence>
<comment type="caution">
    <text evidence="7">The sequence shown here is derived from an EMBL/GenBank/DDBJ whole genome shotgun (WGS) entry which is preliminary data.</text>
</comment>